<keyword evidence="2" id="KW-1185">Reference proteome</keyword>
<dbReference type="EMBL" id="CAJVQC010161524">
    <property type="protein sequence ID" value="CAG8848600.1"/>
    <property type="molecule type" value="Genomic_DNA"/>
</dbReference>
<gene>
    <name evidence="1" type="ORF">RPERSI_LOCUS35204</name>
</gene>
<organism evidence="1 2">
    <name type="scientific">Racocetra persica</name>
    <dbReference type="NCBI Taxonomy" id="160502"/>
    <lineage>
        <taxon>Eukaryota</taxon>
        <taxon>Fungi</taxon>
        <taxon>Fungi incertae sedis</taxon>
        <taxon>Mucoromycota</taxon>
        <taxon>Glomeromycotina</taxon>
        <taxon>Glomeromycetes</taxon>
        <taxon>Diversisporales</taxon>
        <taxon>Gigasporaceae</taxon>
        <taxon>Racocetra</taxon>
    </lineage>
</organism>
<protein>
    <submittedName>
        <fullName evidence="1">3231_t:CDS:1</fullName>
    </submittedName>
</protein>
<evidence type="ECO:0000313" key="1">
    <source>
        <dbReference type="EMBL" id="CAG8848600.1"/>
    </source>
</evidence>
<feature type="non-terminal residue" evidence="1">
    <location>
        <position position="147"/>
    </location>
</feature>
<name>A0ACA9SVM4_9GLOM</name>
<evidence type="ECO:0000313" key="2">
    <source>
        <dbReference type="Proteomes" id="UP000789920"/>
    </source>
</evidence>
<sequence length="147" mass="16003">QESTIIQQSNLIKALQEKIIELESRSDEESLHEVSLASGMFATDLDAVGGFRLSTIHPLPSAPPTSGSRSSTPGCASPTPRIPLPSSRPNSRNGLNIDLSNTPAVELTVEIHKLHRKVAKMEGESLEHRQLVETLENSLTESETNLR</sequence>
<comment type="caution">
    <text evidence="1">The sequence shown here is derived from an EMBL/GenBank/DDBJ whole genome shotgun (WGS) entry which is preliminary data.</text>
</comment>
<accession>A0ACA9SVM4</accession>
<proteinExistence type="predicted"/>
<reference evidence="1" key="1">
    <citation type="submission" date="2021-06" db="EMBL/GenBank/DDBJ databases">
        <authorList>
            <person name="Kallberg Y."/>
            <person name="Tangrot J."/>
            <person name="Rosling A."/>
        </authorList>
    </citation>
    <scope>NUCLEOTIDE SEQUENCE</scope>
    <source>
        <strain evidence="1">MA461A</strain>
    </source>
</reference>
<dbReference type="Proteomes" id="UP000789920">
    <property type="component" value="Unassembled WGS sequence"/>
</dbReference>
<feature type="non-terminal residue" evidence="1">
    <location>
        <position position="1"/>
    </location>
</feature>